<sequence length="78" mass="8731">MTMTLVFVFISFFIISTVCSSDNTPGFGIKQESKLCFAQEPCRKEGYLDCNGVCLKLYGQLFYGKCFTPNICCCLRSA</sequence>
<name>V4NXC1_EUTSA</name>
<organism evidence="2 3">
    <name type="scientific">Eutrema salsugineum</name>
    <name type="common">Saltwater cress</name>
    <name type="synonym">Sisymbrium salsugineum</name>
    <dbReference type="NCBI Taxonomy" id="72664"/>
    <lineage>
        <taxon>Eukaryota</taxon>
        <taxon>Viridiplantae</taxon>
        <taxon>Streptophyta</taxon>
        <taxon>Embryophyta</taxon>
        <taxon>Tracheophyta</taxon>
        <taxon>Spermatophyta</taxon>
        <taxon>Magnoliopsida</taxon>
        <taxon>eudicotyledons</taxon>
        <taxon>Gunneridae</taxon>
        <taxon>Pentapetalae</taxon>
        <taxon>rosids</taxon>
        <taxon>malvids</taxon>
        <taxon>Brassicales</taxon>
        <taxon>Brassicaceae</taxon>
        <taxon>Eutremeae</taxon>
        <taxon>Eutrema</taxon>
    </lineage>
</organism>
<evidence type="ECO:0000313" key="3">
    <source>
        <dbReference type="Proteomes" id="UP000030689"/>
    </source>
</evidence>
<dbReference type="KEGG" id="eus:EUTSA_v10017522mg"/>
<gene>
    <name evidence="2" type="ORF">EUTSA_v10017522mg</name>
</gene>
<evidence type="ECO:0000313" key="2">
    <source>
        <dbReference type="EMBL" id="ESQ51541.1"/>
    </source>
</evidence>
<feature type="signal peptide" evidence="1">
    <location>
        <begin position="1"/>
        <end position="20"/>
    </location>
</feature>
<feature type="chain" id="PRO_5004726466" description="Knottin scorpion toxin-like domain-containing protein" evidence="1">
    <location>
        <begin position="21"/>
        <end position="78"/>
    </location>
</feature>
<dbReference type="AlphaFoldDB" id="V4NXC1"/>
<accession>V4NXC1</accession>
<protein>
    <recommendedName>
        <fullName evidence="4">Knottin scorpion toxin-like domain-containing protein</fullName>
    </recommendedName>
</protein>
<evidence type="ECO:0000256" key="1">
    <source>
        <dbReference type="SAM" id="SignalP"/>
    </source>
</evidence>
<reference evidence="2 3" key="1">
    <citation type="journal article" date="2013" name="Front. Plant Sci.">
        <title>The Reference Genome of the Halophytic Plant Eutrema salsugineum.</title>
        <authorList>
            <person name="Yang R."/>
            <person name="Jarvis D.E."/>
            <person name="Chen H."/>
            <person name="Beilstein M.A."/>
            <person name="Grimwood J."/>
            <person name="Jenkins J."/>
            <person name="Shu S."/>
            <person name="Prochnik S."/>
            <person name="Xin M."/>
            <person name="Ma C."/>
            <person name="Schmutz J."/>
            <person name="Wing R.A."/>
            <person name="Mitchell-Olds T."/>
            <person name="Schumaker K.S."/>
            <person name="Wang X."/>
        </authorList>
    </citation>
    <scope>NUCLEOTIDE SEQUENCE [LARGE SCALE GENOMIC DNA]</scope>
</reference>
<dbReference type="Gramene" id="ESQ51541">
    <property type="protein sequence ID" value="ESQ51541"/>
    <property type="gene ID" value="EUTSA_v10017522mg"/>
</dbReference>
<evidence type="ECO:0008006" key="4">
    <source>
        <dbReference type="Google" id="ProtNLM"/>
    </source>
</evidence>
<proteinExistence type="predicted"/>
<keyword evidence="1" id="KW-0732">Signal</keyword>
<dbReference type="Proteomes" id="UP000030689">
    <property type="component" value="Unassembled WGS sequence"/>
</dbReference>
<keyword evidence="3" id="KW-1185">Reference proteome</keyword>
<dbReference type="EMBL" id="KI517385">
    <property type="protein sequence ID" value="ESQ51541.1"/>
    <property type="molecule type" value="Genomic_DNA"/>
</dbReference>